<dbReference type="RefSeq" id="WP_091772231.1">
    <property type="nucleotide sequence ID" value="NZ_CAESCL010000007.1"/>
</dbReference>
<gene>
    <name evidence="1" type="ORF">SAMN05216362_10240</name>
</gene>
<dbReference type="Gene3D" id="3.40.50.450">
    <property type="match status" value="1"/>
</dbReference>
<dbReference type="AlphaFoldDB" id="A0A1H8ZNZ1"/>
<dbReference type="SUPFAM" id="SSF102405">
    <property type="entry name" value="MCP/YpsA-like"/>
    <property type="match status" value="1"/>
</dbReference>
<dbReference type="OrthoDB" id="2301957at2"/>
<dbReference type="PIRSF" id="PIRSF021290">
    <property type="entry name" value="DUF1273"/>
    <property type="match status" value="1"/>
</dbReference>
<evidence type="ECO:0000313" key="2">
    <source>
        <dbReference type="Proteomes" id="UP000199427"/>
    </source>
</evidence>
<dbReference type="Pfam" id="PF06908">
    <property type="entry name" value="YpsA"/>
    <property type="match status" value="1"/>
</dbReference>
<evidence type="ECO:0000313" key="1">
    <source>
        <dbReference type="EMBL" id="SEP66236.1"/>
    </source>
</evidence>
<sequence length="187" mass="22390">MDLKSITITGYKPHELNIFSDQDDKVQIIKEAIKRRLVDYLDNGLEWVLLSGQQGVETWAFDVLQDLKQDYSVKVALIPPFVDQEKIWKEDKQTIYQRMLEKADFYQPLSQKSYEGPKQYFIKNKWFIEKTDGCILLYEEEFGGSPKFFYDLILKYQEQHEYNVTIINSFDLDDLAREMQEWNQNEF</sequence>
<accession>A0A1H8ZNZ1</accession>
<protein>
    <submittedName>
        <fullName evidence="1">Uncharacterized SPBc2 prophage-derived protein YoqJ</fullName>
    </submittedName>
</protein>
<reference evidence="1 2" key="1">
    <citation type="submission" date="2016-10" db="EMBL/GenBank/DDBJ databases">
        <authorList>
            <person name="de Groot N.N."/>
        </authorList>
    </citation>
    <scope>NUCLEOTIDE SEQUENCE [LARGE SCALE GENOMIC DNA]</scope>
    <source>
        <strain evidence="1 2">DSM 21633</strain>
    </source>
</reference>
<dbReference type="PANTHER" id="PTHR38440:SF1">
    <property type="entry name" value="UPF0398 PROTEIN SPR0331"/>
    <property type="match status" value="1"/>
</dbReference>
<dbReference type="STRING" id="571933.SAMN05216362_10240"/>
<keyword evidence="2" id="KW-1185">Reference proteome</keyword>
<proteinExistence type="predicted"/>
<organism evidence="1 2">
    <name type="scientific">Piscibacillus halophilus</name>
    <dbReference type="NCBI Taxonomy" id="571933"/>
    <lineage>
        <taxon>Bacteria</taxon>
        <taxon>Bacillati</taxon>
        <taxon>Bacillota</taxon>
        <taxon>Bacilli</taxon>
        <taxon>Bacillales</taxon>
        <taxon>Bacillaceae</taxon>
        <taxon>Piscibacillus</taxon>
    </lineage>
</organism>
<dbReference type="InterPro" id="IPR010697">
    <property type="entry name" value="YspA"/>
</dbReference>
<name>A0A1H8ZNZ1_9BACI</name>
<dbReference type="EMBL" id="FOES01000002">
    <property type="protein sequence ID" value="SEP66236.1"/>
    <property type="molecule type" value="Genomic_DNA"/>
</dbReference>
<dbReference type="PANTHER" id="PTHR38440">
    <property type="entry name" value="UPF0398 PROTEIN YPSA"/>
    <property type="match status" value="1"/>
</dbReference>
<dbReference type="Proteomes" id="UP000199427">
    <property type="component" value="Unassembled WGS sequence"/>
</dbReference>
<dbReference type="NCBIfam" id="NF010181">
    <property type="entry name" value="PRK13660.1"/>
    <property type="match status" value="1"/>
</dbReference>